<feature type="compositionally biased region" description="Polar residues" evidence="1">
    <location>
        <begin position="917"/>
        <end position="941"/>
    </location>
</feature>
<keyword evidence="2" id="KW-0472">Membrane</keyword>
<dbReference type="InterPro" id="IPR011042">
    <property type="entry name" value="6-blade_b-propeller_TolB-like"/>
</dbReference>
<dbReference type="Pfam" id="PF07676">
    <property type="entry name" value="PD40"/>
    <property type="match status" value="5"/>
</dbReference>
<evidence type="ECO:0000313" key="5">
    <source>
        <dbReference type="EMBL" id="AGA28604.1"/>
    </source>
</evidence>
<dbReference type="InterPro" id="IPR027558">
    <property type="entry name" value="Pre_pil_HX9DG_C"/>
</dbReference>
<dbReference type="InterPro" id="IPR011659">
    <property type="entry name" value="WD40"/>
</dbReference>
<dbReference type="AlphaFoldDB" id="L0DGU4"/>
<name>L0DGU4_SINAD</name>
<dbReference type="EMBL" id="CP003364">
    <property type="protein sequence ID" value="AGA28604.1"/>
    <property type="molecule type" value="Genomic_DNA"/>
</dbReference>
<dbReference type="OrthoDB" id="275178at2"/>
<dbReference type="eggNOG" id="COG0823">
    <property type="taxonomic scope" value="Bacteria"/>
</dbReference>
<feature type="domain" description="DUF1559" evidence="4">
    <location>
        <begin position="34"/>
        <end position="337"/>
    </location>
</feature>
<dbReference type="Gene3D" id="2.120.10.30">
    <property type="entry name" value="TolB, C-terminal domain"/>
    <property type="match status" value="2"/>
</dbReference>
<dbReference type="RefSeq" id="WP_015247722.1">
    <property type="nucleotide sequence ID" value="NC_019892.1"/>
</dbReference>
<dbReference type="InterPro" id="IPR005532">
    <property type="entry name" value="SUMF_dom"/>
</dbReference>
<dbReference type="NCBIfam" id="TIGR04294">
    <property type="entry name" value="pre_pil_HX9DG"/>
    <property type="match status" value="1"/>
</dbReference>
<dbReference type="GO" id="GO:0120147">
    <property type="term" value="F:formylglycine-generating oxidase activity"/>
    <property type="evidence" value="ECO:0007669"/>
    <property type="project" value="TreeGrafter"/>
</dbReference>
<dbReference type="STRING" id="886293.Sinac_4414"/>
<organism evidence="5 6">
    <name type="scientific">Singulisphaera acidiphila (strain ATCC BAA-1392 / DSM 18658 / VKM B-2454 / MOB10)</name>
    <dbReference type="NCBI Taxonomy" id="886293"/>
    <lineage>
        <taxon>Bacteria</taxon>
        <taxon>Pseudomonadati</taxon>
        <taxon>Planctomycetota</taxon>
        <taxon>Planctomycetia</taxon>
        <taxon>Isosphaerales</taxon>
        <taxon>Isosphaeraceae</taxon>
        <taxon>Singulisphaera</taxon>
    </lineage>
</organism>
<keyword evidence="2" id="KW-1133">Transmembrane helix</keyword>
<dbReference type="Pfam" id="PF07596">
    <property type="entry name" value="SBP_bac_10"/>
    <property type="match status" value="1"/>
</dbReference>
<feature type="domain" description="Sulfatase-modifying factor enzyme-like" evidence="3">
    <location>
        <begin position="395"/>
        <end position="629"/>
    </location>
</feature>
<dbReference type="PANTHER" id="PTHR23150:SF19">
    <property type="entry name" value="FORMYLGLYCINE-GENERATING ENZYME"/>
    <property type="match status" value="1"/>
</dbReference>
<accession>L0DGU4</accession>
<keyword evidence="2" id="KW-0812">Transmembrane</keyword>
<dbReference type="InterPro" id="IPR051043">
    <property type="entry name" value="Sulfatase_Mod_Factor_Kinase"/>
</dbReference>
<dbReference type="PANTHER" id="PTHR23150">
    <property type="entry name" value="SULFATASE MODIFYING FACTOR 1, 2"/>
    <property type="match status" value="1"/>
</dbReference>
<feature type="region of interest" description="Disordered" evidence="1">
    <location>
        <begin position="912"/>
        <end position="941"/>
    </location>
</feature>
<evidence type="ECO:0000259" key="4">
    <source>
        <dbReference type="Pfam" id="PF07596"/>
    </source>
</evidence>
<dbReference type="InterPro" id="IPR011453">
    <property type="entry name" value="DUF1559"/>
</dbReference>
<reference evidence="5 6" key="1">
    <citation type="submission" date="2012-02" db="EMBL/GenBank/DDBJ databases">
        <title>Complete sequence of chromosome of Singulisphaera acidiphila DSM 18658.</title>
        <authorList>
            <consortium name="US DOE Joint Genome Institute (JGI-PGF)"/>
            <person name="Lucas S."/>
            <person name="Copeland A."/>
            <person name="Lapidus A."/>
            <person name="Glavina del Rio T."/>
            <person name="Dalin E."/>
            <person name="Tice H."/>
            <person name="Bruce D."/>
            <person name="Goodwin L."/>
            <person name="Pitluck S."/>
            <person name="Peters L."/>
            <person name="Ovchinnikova G."/>
            <person name="Chertkov O."/>
            <person name="Kyrpides N."/>
            <person name="Mavromatis K."/>
            <person name="Ivanova N."/>
            <person name="Brettin T."/>
            <person name="Detter J.C."/>
            <person name="Han C."/>
            <person name="Larimer F."/>
            <person name="Land M."/>
            <person name="Hauser L."/>
            <person name="Markowitz V."/>
            <person name="Cheng J.-F."/>
            <person name="Hugenholtz P."/>
            <person name="Woyke T."/>
            <person name="Wu D."/>
            <person name="Tindall B."/>
            <person name="Pomrenke H."/>
            <person name="Brambilla E."/>
            <person name="Klenk H.-P."/>
            <person name="Eisen J.A."/>
        </authorList>
    </citation>
    <scope>NUCLEOTIDE SEQUENCE [LARGE SCALE GENOMIC DNA]</scope>
    <source>
        <strain evidence="6">ATCC BAA-1392 / DSM 18658 / VKM B-2454 / MOB10</strain>
    </source>
</reference>
<evidence type="ECO:0000256" key="2">
    <source>
        <dbReference type="SAM" id="Phobius"/>
    </source>
</evidence>
<dbReference type="InterPro" id="IPR016187">
    <property type="entry name" value="CTDL_fold"/>
</dbReference>
<dbReference type="Gene3D" id="3.90.1580.10">
    <property type="entry name" value="paralog of FGE (formylglycine-generating enzyme)"/>
    <property type="match status" value="1"/>
</dbReference>
<evidence type="ECO:0000259" key="3">
    <source>
        <dbReference type="Pfam" id="PF03781"/>
    </source>
</evidence>
<feature type="transmembrane region" description="Helical" evidence="2">
    <location>
        <begin position="12"/>
        <end position="32"/>
    </location>
</feature>
<sequence length="941" mass="102961">MPDYGLRWRRTEAFVLIGLTSFVVLISIPLILASRESSRRSQCRANLRQIGVALNHYMETHQTLPLAARWTANGLDVGSMDAAPLTGHVTYENWLQLILPQLGEGTLANSFDHSAPATAPQNEKPRTTPLAVLRCPDDASNSTDNRYRYTDSVRKISADFVRGNYAINGGSQAAGRYPGRSSAPIADGYHYEFDREAGTFQWWGNGVAGINRAFGPGEFRNGMSTLVTVDEVRAGIHAVDSRGVWALGQIGGSITFAHGASGDDAGPNSPGDRADDIVGCGSLHEIFGPDALAKEGMPCCSYWQSNAQATARSRHEGGVNALFLDGAVRFIPDSIAPTLWHVMHSRETPGDRIDADGLELPAKKPVTSHKIAARKTIESPNEPRKIVNSIGMELSYIPPGDFIMGRPDKDLDNNVPSETPPHRVRITRPYYMGAFEVTQEQYRRLMLANPSWHDPSRGLKGITAQDTGMMPVEHVSWEDAAEFCWRLSALPEEVRLGRAYRLPTEAEWEYACRAGDDQPHEHEPEPNVVTGENLGEHLKEPLSIMAVGSYAPNPFGLYDMRGNVFEWCSDWFERDYYLHSPTDDPQGPNSGFLRVVRGADWLFTGEGCLINRRVSPPWTSSAFIGFRVVATIGANSNHPAPDKPELSGALALYSSHRNPRAMELIRFDPTRRTGTLLREAWSASPVWSPDGRQLAFADAKTDIVVTDASGQYPRNLTQKAFPFVKSPTWSPDGRQVAFAASPDNTAWSLHVVGNDGSSLRQLANDAANLAMPAWSPDGTRILFVSVRQDKPGVVDLSVVGPDGKKVHRVREDVPFIAAPAWSPDGQQIAFTDWDTTHAGMRLVVANFDGGAQQTIAEDGLNVFPVWSPDGRSIAFVHYESLQSLRGDLMVHDLASERSTVLSRGTLVFGEDSRPSWLPQNPSSATRVSVAGGSQPSGAGIR</sequence>
<dbReference type="SUPFAM" id="SSF69304">
    <property type="entry name" value="Tricorn protease N-terminal domain"/>
    <property type="match status" value="1"/>
</dbReference>
<dbReference type="SUPFAM" id="SSF56436">
    <property type="entry name" value="C-type lectin-like"/>
    <property type="match status" value="1"/>
</dbReference>
<dbReference type="Pfam" id="PF03781">
    <property type="entry name" value="FGE-sulfatase"/>
    <property type="match status" value="1"/>
</dbReference>
<dbReference type="HOGENOM" id="CLU_311883_0_0_0"/>
<proteinExistence type="predicted"/>
<dbReference type="eggNOG" id="COG1262">
    <property type="taxonomic scope" value="Bacteria"/>
</dbReference>
<dbReference type="InterPro" id="IPR042095">
    <property type="entry name" value="SUMF_sf"/>
</dbReference>
<keyword evidence="6" id="KW-1185">Reference proteome</keyword>
<gene>
    <name evidence="5" type="ordered locus">Sinac_4414</name>
</gene>
<evidence type="ECO:0000313" key="6">
    <source>
        <dbReference type="Proteomes" id="UP000010798"/>
    </source>
</evidence>
<evidence type="ECO:0000256" key="1">
    <source>
        <dbReference type="SAM" id="MobiDB-lite"/>
    </source>
</evidence>
<protein>
    <submittedName>
        <fullName evidence="5">Uncharacterized protein</fullName>
    </submittedName>
</protein>
<dbReference type="KEGG" id="saci:Sinac_4414"/>
<dbReference type="Proteomes" id="UP000010798">
    <property type="component" value="Chromosome"/>
</dbReference>